<reference evidence="5 6" key="1">
    <citation type="submission" date="2016-06" db="EMBL/GenBank/DDBJ databases">
        <authorList>
            <person name="Kjaerup R.B."/>
            <person name="Dalgaard T.S."/>
            <person name="Juul-Madsen H.R."/>
        </authorList>
    </citation>
    <scope>NUCLEOTIDE SEQUENCE [LARGE SCALE GENOMIC DNA]</scope>
    <source>
        <strain evidence="5 6">DSM 43818</strain>
    </source>
</reference>
<dbReference type="InterPro" id="IPR026588">
    <property type="entry name" value="Choice_anch_A"/>
</dbReference>
<dbReference type="Gene3D" id="2.60.40.10">
    <property type="entry name" value="Immunoglobulins"/>
    <property type="match status" value="1"/>
</dbReference>
<dbReference type="Pfam" id="PF24346">
    <property type="entry name" value="DUF7507"/>
    <property type="match status" value="2"/>
</dbReference>
<feature type="domain" description="Choice-of-anchor A" evidence="3">
    <location>
        <begin position="13"/>
        <end position="315"/>
    </location>
</feature>
<evidence type="ECO:0000256" key="1">
    <source>
        <dbReference type="SAM" id="MobiDB-lite"/>
    </source>
</evidence>
<evidence type="ECO:0000259" key="4">
    <source>
        <dbReference type="Pfam" id="PF24346"/>
    </source>
</evidence>
<feature type="domain" description="DUF7507" evidence="4">
    <location>
        <begin position="329"/>
        <end position="433"/>
    </location>
</feature>
<keyword evidence="2" id="KW-1133">Transmembrane helix</keyword>
<protein>
    <submittedName>
        <fullName evidence="5">Conserved repeat domain-containing protein/choice-of-anchor A domain-containing protein</fullName>
    </submittedName>
</protein>
<dbReference type="AlphaFoldDB" id="A0A1C6SST1"/>
<dbReference type="Pfam" id="PF20597">
    <property type="entry name" value="pAdhesive_15"/>
    <property type="match status" value="1"/>
</dbReference>
<dbReference type="InterPro" id="IPR055354">
    <property type="entry name" value="DUF7507"/>
</dbReference>
<keyword evidence="2" id="KW-0812">Transmembrane</keyword>
<name>A0A1C6SST1_9ACTN</name>
<dbReference type="InterPro" id="IPR013783">
    <property type="entry name" value="Ig-like_fold"/>
</dbReference>
<evidence type="ECO:0000256" key="2">
    <source>
        <dbReference type="SAM" id="Phobius"/>
    </source>
</evidence>
<dbReference type="NCBIfam" id="TIGR04215">
    <property type="entry name" value="choice_anch_A"/>
    <property type="match status" value="1"/>
</dbReference>
<dbReference type="EMBL" id="FMHT01000003">
    <property type="protein sequence ID" value="SCL32442.1"/>
    <property type="molecule type" value="Genomic_DNA"/>
</dbReference>
<dbReference type="STRING" id="145857.GA0070616_4466"/>
<gene>
    <name evidence="5" type="ORF">GA0070616_4466</name>
</gene>
<accession>A0A1C6SST1</accession>
<feature type="compositionally biased region" description="Low complexity" evidence="1">
    <location>
        <begin position="419"/>
        <end position="436"/>
    </location>
</feature>
<keyword evidence="2" id="KW-0472">Membrane</keyword>
<organism evidence="5 6">
    <name type="scientific">Micromonospora nigra</name>
    <dbReference type="NCBI Taxonomy" id="145857"/>
    <lineage>
        <taxon>Bacteria</taxon>
        <taxon>Bacillati</taxon>
        <taxon>Actinomycetota</taxon>
        <taxon>Actinomycetes</taxon>
        <taxon>Micromonosporales</taxon>
        <taxon>Micromonosporaceae</taxon>
        <taxon>Micromonospora</taxon>
    </lineage>
</organism>
<dbReference type="NCBIfam" id="TIGR01451">
    <property type="entry name" value="B_ant_repeat"/>
    <property type="match status" value="2"/>
</dbReference>
<feature type="domain" description="DUF7507" evidence="4">
    <location>
        <begin position="449"/>
        <end position="556"/>
    </location>
</feature>
<feature type="transmembrane region" description="Helical" evidence="2">
    <location>
        <begin position="578"/>
        <end position="599"/>
    </location>
</feature>
<proteinExistence type="predicted"/>
<sequence length="606" mass="61229">MRLAAAVGPVNPVAPALSFGVMTEGDATVISAENDGTMAVGGDLRFGTYQLALNSSGSFVAPGDTVPTSLVVGGRVDFAGSVPGSRLQVLRSTYAKVGDLTGTVVRDTDNNGAQVNTRILPNADYNATPRVELTTRQAPSSVGPTSPIDFAAAFESFRGTANDLATCDNTVVLRTPNGDELPRPIPPGSNAVVTLAPGETNVLNLSATDLNNIAILTFADQPTASTPLLVNVDTTGVGDDFTWNAGNFAGVGGEQARYILFNFPTATRITLPGSSATIEGTIYAPSADLVDLSASNTEGSIITRTFEHRGGEVHYFPFDTTLSCGGDATPSITVVKSSTTTEITEVGQEVPYRFLVTNTGGVTLSEVSVTDVQAPPASNDDLGPVTCAATVLAPGENTTCTATYTVAQADLDNGGVTDTATASGTPPGTTTPVVSPPSTLTIPGGEPTSSIAVVKSVTPTVVAAAGDTLAYRFQVTNTGDTPLNEVRVGETAFSGTGELSAVTCGAPPVPNGSVTLAPGGSVTCTATYRVTAADVAAGRITNTATATGVPPSGPAPVSPESTATVRVQGKLPVTGGSLLLPLVAAALVALTVGTTLLLAGRRRTAR</sequence>
<dbReference type="InterPro" id="IPR047589">
    <property type="entry name" value="DUF11_rpt"/>
</dbReference>
<evidence type="ECO:0000313" key="5">
    <source>
        <dbReference type="EMBL" id="SCL32442.1"/>
    </source>
</evidence>
<dbReference type="Proteomes" id="UP000199699">
    <property type="component" value="Unassembled WGS sequence"/>
</dbReference>
<evidence type="ECO:0000313" key="6">
    <source>
        <dbReference type="Proteomes" id="UP000199699"/>
    </source>
</evidence>
<evidence type="ECO:0000259" key="3">
    <source>
        <dbReference type="Pfam" id="PF20597"/>
    </source>
</evidence>
<keyword evidence="6" id="KW-1185">Reference proteome</keyword>
<dbReference type="GO" id="GO:0005975">
    <property type="term" value="P:carbohydrate metabolic process"/>
    <property type="evidence" value="ECO:0007669"/>
    <property type="project" value="UniProtKB-ARBA"/>
</dbReference>
<feature type="region of interest" description="Disordered" evidence="1">
    <location>
        <begin position="417"/>
        <end position="436"/>
    </location>
</feature>